<keyword evidence="3" id="KW-0732">Signal</keyword>
<dbReference type="InterPro" id="IPR013783">
    <property type="entry name" value="Ig-like_fold"/>
</dbReference>
<dbReference type="InterPro" id="IPR047589">
    <property type="entry name" value="DUF11_rpt"/>
</dbReference>
<sequence>TPCEGGTIEVWLPAPLTPAGEQLSDNFYQAYPVAGSSVVTTRNDIVAGTPRMQRILFTLKDPIPAGTSDRIQVPWSYLGNDAPNNSTTTTRVVFSATNAQPVEQSLTTTWTASLDVAINKSGPTQPQDYPAVGGLATYKLYYGYQQIDQSDPNKVGIRWNGSARKSANLNGLGFVQAHNITVSDPLPANAVFVSATNGGHYDAATHTVTWTYEDWAWQNPITSTITVKYPVGAVTTSDTVTNEATITAQAQNDPSTVVTKSSDITHGFSARRPAGSMIKYGNDWQYQTRGNSAQWRLGATNSGNTPLHFRWDDTPPCTWSTQDAKASGGACDTPTMVSPYRFQIHSTSGYEDNGGWTLEYWTNKGNHDSVTYTASSPLTLPDGEWITRFTIDTDALPQTNPTIFFYGTIPTSLPNQEPADFTNHYNPAAPPEQYYNYVASTDYVRYQNCASGTATDIDSGAVIYTNDNLCSWMRVRNDFPSIQIVGSLGTDPVVIGKPAMFALSAYVRPKSAGGVPTPVTMTDLLPLGFDVDDTTTVSVLKNSTLKNPDGTPYDLTKLNTTISKNYNGTGRTLVSIAAPDAVEGNLYVHLTATVLSTTPAGSNSNDAAAFMPGDGAKSTTQDTSLRNAAYCQGSRARDTNDVNRNGSTEDYVCNSSTQFNVSATPGMTITKEAKGNKDDDFVPAGQIAQIDPGGDGAYRFTISNTGNTALTNVVAYDILPYKGDVGVGPAAGQARGSSWKPNLNSTNWSFQSVKHAPGQAPVTTTVPASDITVEYSTVPNPCRGEVMAAGGSMNDSPVGCTRNAWGGAPSDLSTITGFRIVMNRDIEIGETIQFVATMTSPVNANLIAWNSVALAAGSLENNRVSYLQPNEAPKVGINVSTDVAVSESVVRARMNGDQPVRDANGIIEADESTDLIMPGDYMLYRVSLANSGPSVASGITITDAMDDSVEYVSSETRICQDRATNPCTGPVYTDASYDEFNSEWNAIPSGQLNVNLNVGATMTMYMLVRVADGAEGRTVMNTVSLGDFDQVDSDTANNTASATFTVGGSISGTIFNDADATWYYDTGGPGVPLDGVSVRLLDADGHPVKDASGTDITTKSTADGSYVFNRLPMGSYKVEVVPSLATRDGTQVNLADYTLTLAYDSSASRAQAGQGTLLIPNPITLTPAAPTETMVDFGFVKPASLGDYVWFDANRNGIQDADEAGVAGVEVSLVDADGQPVLDASGNTVEPVTTDANGKYSFTDLLPNPDRMFAAAGEDHDKVIFTAPAGYSPTVTHAGTDAATDSNGLSSDVALTQGQRDTTVDLGLIADGAIGGTLYWDVNNSGGASPSGPDRPLDGVTLTLTYKTPTGVDKTATTLTDSHGHYSFKDLAPGDYTIIVEEHSVAGACPTCTAQTHAPSGDLTAGQGQELSLTSNVTLTPVDMSNNSQDWAFTSPADTAIAKTITDPSEAEQDTFEFTPGKQVTYTLTLTNNGPGVATGVTVLDHLPSGVSFVGASGDGSYDATSGVWNLSDQVIETSEVKTLAIAVTITGDGAGALVTNVARITHQDQVGDDPTNNEASASFRGGFNIGGTIYRDSDGSYSTAGSEERFTGITVALLNEDGSPVLGDDGVPVTAVTDASGAYRFVDLGRGSYRVSIVDAAQSPLASLVPTQAYAGKGATWATVIISDASVEGVNFGLVAPATIGERVWDDVNANGSDDGEPGIGGVSVILTDADGAQVARTTTDANGSYRFAGMIPGTYTVTIEVPSGYAAATTS</sequence>
<feature type="non-terminal residue" evidence="6">
    <location>
        <position position="1757"/>
    </location>
</feature>
<dbReference type="NCBIfam" id="TIGR01451">
    <property type="entry name" value="B_ant_repeat"/>
    <property type="match status" value="2"/>
</dbReference>
<protein>
    <submittedName>
        <fullName evidence="6">Carboxypeptidase regulatory-like domain-containing protein</fullName>
    </submittedName>
</protein>
<dbReference type="SUPFAM" id="SSF49478">
    <property type="entry name" value="Cna protein B-type domain"/>
    <property type="match status" value="1"/>
</dbReference>
<comment type="caution">
    <text evidence="6">The sequence shown here is derived from an EMBL/GenBank/DDBJ whole genome shotgun (WGS) entry which is preliminary data.</text>
</comment>
<keyword evidence="6" id="KW-0378">Hydrolase</keyword>
<dbReference type="Pfam" id="PF01345">
    <property type="entry name" value="DUF11"/>
    <property type="match status" value="3"/>
</dbReference>
<evidence type="ECO:0000259" key="5">
    <source>
        <dbReference type="Pfam" id="PF17210"/>
    </source>
</evidence>
<dbReference type="PANTHER" id="PTHR23303">
    <property type="entry name" value="CARBOXYPEPTIDASE REGULATORY REGION-CONTAINING"/>
    <property type="match status" value="1"/>
</dbReference>
<feature type="non-terminal residue" evidence="6">
    <location>
        <position position="1"/>
    </location>
</feature>
<comment type="subcellular location">
    <subcellularLocation>
        <location evidence="1">Secreted</location>
    </subcellularLocation>
</comment>
<evidence type="ECO:0000259" key="4">
    <source>
        <dbReference type="Pfam" id="PF01345"/>
    </source>
</evidence>
<evidence type="ECO:0000313" key="6">
    <source>
        <dbReference type="EMBL" id="MBF0966388.1"/>
    </source>
</evidence>
<keyword evidence="6" id="KW-0121">Carboxypeptidase</keyword>
<dbReference type="Pfam" id="PF17210">
    <property type="entry name" value="SdrD_B"/>
    <property type="match status" value="3"/>
</dbReference>
<dbReference type="Gene3D" id="2.60.40.10">
    <property type="entry name" value="Immunoglobulins"/>
    <property type="match status" value="5"/>
</dbReference>
<name>A0A929WW07_9ACTO</name>
<dbReference type="EMBL" id="JABZGF010000100">
    <property type="protein sequence ID" value="MBF0966388.1"/>
    <property type="molecule type" value="Genomic_DNA"/>
</dbReference>
<reference evidence="6" key="1">
    <citation type="submission" date="2020-04" db="EMBL/GenBank/DDBJ databases">
        <title>Deep metagenomics examines the oral microbiome during advanced dental caries in children, revealing novel taxa and co-occurrences with host molecules.</title>
        <authorList>
            <person name="Baker J.L."/>
            <person name="Morton J.T."/>
            <person name="Dinis M."/>
            <person name="Alvarez R."/>
            <person name="Tran N.C."/>
            <person name="Knight R."/>
            <person name="Edlund A."/>
        </authorList>
    </citation>
    <scope>NUCLEOTIDE SEQUENCE</scope>
    <source>
        <strain evidence="6">JCVI_30_bin.13</strain>
    </source>
</reference>
<gene>
    <name evidence="6" type="ORF">HXK09_04375</name>
</gene>
<evidence type="ECO:0000313" key="7">
    <source>
        <dbReference type="Proteomes" id="UP000759246"/>
    </source>
</evidence>
<keyword evidence="2" id="KW-0964">Secreted</keyword>
<evidence type="ECO:0000256" key="1">
    <source>
        <dbReference type="ARBA" id="ARBA00004613"/>
    </source>
</evidence>
<dbReference type="InterPro" id="IPR033764">
    <property type="entry name" value="Sdr_B"/>
</dbReference>
<organism evidence="6 7">
    <name type="scientific">Actinomyces bouchesdurhonensis</name>
    <dbReference type="NCBI Taxonomy" id="1852361"/>
    <lineage>
        <taxon>Bacteria</taxon>
        <taxon>Bacillati</taxon>
        <taxon>Actinomycetota</taxon>
        <taxon>Actinomycetes</taxon>
        <taxon>Actinomycetales</taxon>
        <taxon>Actinomycetaceae</taxon>
        <taxon>Actinomyces</taxon>
    </lineage>
</organism>
<proteinExistence type="predicted"/>
<dbReference type="GO" id="GO:0005576">
    <property type="term" value="C:extracellular region"/>
    <property type="evidence" value="ECO:0007669"/>
    <property type="project" value="UniProtKB-SubCell"/>
</dbReference>
<dbReference type="PANTHER" id="PTHR23303:SF15">
    <property type="entry name" value="COLOSSIN-A"/>
    <property type="match status" value="1"/>
</dbReference>
<feature type="domain" description="SD-repeat containing protein B" evidence="5">
    <location>
        <begin position="1183"/>
        <end position="1308"/>
    </location>
</feature>
<dbReference type="InterPro" id="IPR051417">
    <property type="entry name" value="SDr/BOS_complex"/>
</dbReference>
<evidence type="ECO:0000256" key="3">
    <source>
        <dbReference type="ARBA" id="ARBA00022729"/>
    </source>
</evidence>
<keyword evidence="6" id="KW-0645">Protease</keyword>
<dbReference type="SUPFAM" id="SSF117074">
    <property type="entry name" value="Hypothetical protein PA1324"/>
    <property type="match status" value="4"/>
</dbReference>
<feature type="domain" description="SD-repeat containing protein B" evidence="5">
    <location>
        <begin position="1313"/>
        <end position="1421"/>
    </location>
</feature>
<dbReference type="GO" id="GO:0005975">
    <property type="term" value="P:carbohydrate metabolic process"/>
    <property type="evidence" value="ECO:0007669"/>
    <property type="project" value="UniProtKB-ARBA"/>
</dbReference>
<evidence type="ECO:0000256" key="2">
    <source>
        <dbReference type="ARBA" id="ARBA00022525"/>
    </source>
</evidence>
<dbReference type="InterPro" id="IPR001434">
    <property type="entry name" value="OmcB-like_DUF11"/>
</dbReference>
<feature type="domain" description="DUF11" evidence="4">
    <location>
        <begin position="173"/>
        <end position="255"/>
    </location>
</feature>
<feature type="domain" description="DUF11" evidence="4">
    <location>
        <begin position="1457"/>
        <end position="1563"/>
    </location>
</feature>
<dbReference type="Proteomes" id="UP000759246">
    <property type="component" value="Unassembled WGS sequence"/>
</dbReference>
<accession>A0A929WW07</accession>
<dbReference type="GO" id="GO:0004180">
    <property type="term" value="F:carboxypeptidase activity"/>
    <property type="evidence" value="ECO:0007669"/>
    <property type="project" value="UniProtKB-KW"/>
</dbReference>
<feature type="domain" description="SD-repeat containing protein B" evidence="5">
    <location>
        <begin position="1683"/>
        <end position="1755"/>
    </location>
</feature>
<feature type="domain" description="DUF11" evidence="4">
    <location>
        <begin position="916"/>
        <end position="1043"/>
    </location>
</feature>